<protein>
    <submittedName>
        <fullName evidence="2">DUF1990 family protein</fullName>
    </submittedName>
</protein>
<dbReference type="EMBL" id="JADQDK010000001">
    <property type="protein sequence ID" value="MBW0135269.1"/>
    <property type="molecule type" value="Genomic_DNA"/>
</dbReference>
<evidence type="ECO:0000259" key="1">
    <source>
        <dbReference type="Pfam" id="PF09348"/>
    </source>
</evidence>
<sequence>MESPGDGGDLPSAVPPALRHDDVQYVADGVGALLHRCYSVVVDGADRGPEVVMAELSRDPNCAVPDAAVFQRSRGEGGPMRLGDEFLIRMPAPWDGPVRVIDVTPYSFRFATLADHLEAGQIEFRCATRPDGALTFEIESWARPGDALAHVLYNWLPLAKEIQLTVWARTCAAVAELVGGTVRGGVSVITRVVDGPTLDALPVGV</sequence>
<evidence type="ECO:0000313" key="3">
    <source>
        <dbReference type="Proteomes" id="UP000694287"/>
    </source>
</evidence>
<dbReference type="Pfam" id="PF09348">
    <property type="entry name" value="DUF1990"/>
    <property type="match status" value="1"/>
</dbReference>
<dbReference type="Proteomes" id="UP000694287">
    <property type="component" value="Unassembled WGS sequence"/>
</dbReference>
<evidence type="ECO:0000313" key="2">
    <source>
        <dbReference type="EMBL" id="MBW0135269.1"/>
    </source>
</evidence>
<proteinExistence type="predicted"/>
<name>A0ABS6UU30_9PSEU</name>
<accession>A0ABS6UU30</accession>
<organism evidence="2 3">
    <name type="scientific">Pseudonocardia abyssalis</name>
    <dbReference type="NCBI Taxonomy" id="2792008"/>
    <lineage>
        <taxon>Bacteria</taxon>
        <taxon>Bacillati</taxon>
        <taxon>Actinomycetota</taxon>
        <taxon>Actinomycetes</taxon>
        <taxon>Pseudonocardiales</taxon>
        <taxon>Pseudonocardiaceae</taxon>
        <taxon>Pseudonocardia</taxon>
    </lineage>
</organism>
<comment type="caution">
    <text evidence="2">The sequence shown here is derived from an EMBL/GenBank/DDBJ whole genome shotgun (WGS) entry which is preliminary data.</text>
</comment>
<feature type="domain" description="DUF1990" evidence="1">
    <location>
        <begin position="82"/>
        <end position="158"/>
    </location>
</feature>
<gene>
    <name evidence="2" type="ORF">I4I81_13530</name>
</gene>
<reference evidence="2 3" key="1">
    <citation type="submission" date="2020-11" db="EMBL/GenBank/DDBJ databases">
        <title>Pseudonocardia abyssalis sp. nov. and Pseudonocardia oceani sp. nov., description and phylogenomic analysis of two novel actinomycetes isolated from the deep Southern Ocean.</title>
        <authorList>
            <person name="Parra J."/>
        </authorList>
    </citation>
    <scope>NUCLEOTIDE SEQUENCE [LARGE SCALE GENOMIC DNA]</scope>
    <source>
        <strain evidence="2 3">KRD-168</strain>
    </source>
</reference>
<dbReference type="InterPro" id="IPR018960">
    <property type="entry name" value="DUF1990"/>
</dbReference>
<keyword evidence="3" id="KW-1185">Reference proteome</keyword>